<sequence length="247" mass="28570">MMNLEVNGQKWNIPESWADIVLQDYEKWFLLKPETRRETAVFIADVCKIDAKDLFNAPVEVFNLITSTIDFVFKPDILGTANKFELNNIEYFASTSQSMCLGEYVDTEGILEGTLENPLCELLSIVCRPIGEKYDANKTDERKELFKSLTMDKALPVIAFFLHKKKNSERITNHCSKVIQEASQFLRVTKAFVINGDGIRLFPIWQGIRYSYLTRSLVKRLAKYSDSSCINPIKYRPKKNKLTFKRK</sequence>
<dbReference type="AlphaFoldDB" id="A0A4Y8KW00"/>
<organism evidence="1 2">
    <name type="scientific">Dysgonomonas capnocytophagoides</name>
    <dbReference type="NCBI Taxonomy" id="45254"/>
    <lineage>
        <taxon>Bacteria</taxon>
        <taxon>Pseudomonadati</taxon>
        <taxon>Bacteroidota</taxon>
        <taxon>Bacteroidia</taxon>
        <taxon>Bacteroidales</taxon>
        <taxon>Dysgonomonadaceae</taxon>
        <taxon>Dysgonomonas</taxon>
    </lineage>
</organism>
<evidence type="ECO:0000313" key="2">
    <source>
        <dbReference type="Proteomes" id="UP000297861"/>
    </source>
</evidence>
<proteinExistence type="predicted"/>
<name>A0A4Y8KW00_9BACT</name>
<evidence type="ECO:0000313" key="1">
    <source>
        <dbReference type="EMBL" id="TFD93020.1"/>
    </source>
</evidence>
<keyword evidence="2" id="KW-1185">Reference proteome</keyword>
<accession>A0A4Y8KW00</accession>
<dbReference type="Proteomes" id="UP000297861">
    <property type="component" value="Unassembled WGS sequence"/>
</dbReference>
<comment type="caution">
    <text evidence="1">The sequence shown here is derived from an EMBL/GenBank/DDBJ whole genome shotgun (WGS) entry which is preliminary data.</text>
</comment>
<protein>
    <submittedName>
        <fullName evidence="1">Uncharacterized protein</fullName>
    </submittedName>
</protein>
<reference evidence="1 2" key="1">
    <citation type="submission" date="2019-03" db="EMBL/GenBank/DDBJ databases">
        <title>San Antonio Military Medical Center submission to MRSN (WRAIR), pending publication.</title>
        <authorList>
            <person name="Blyth D.M."/>
            <person name="Mccarthy S.L."/>
            <person name="Schall S.E."/>
            <person name="Stam J.A."/>
            <person name="Ong A.C."/>
            <person name="Mcgann P.T."/>
        </authorList>
    </citation>
    <scope>NUCLEOTIDE SEQUENCE [LARGE SCALE GENOMIC DNA]</scope>
    <source>
        <strain evidence="1 2">MRSN571793</strain>
    </source>
</reference>
<dbReference type="OrthoDB" id="995915at2"/>
<gene>
    <name evidence="1" type="ORF">E2605_18035</name>
</gene>
<dbReference type="EMBL" id="SOML01000015">
    <property type="protein sequence ID" value="TFD93020.1"/>
    <property type="molecule type" value="Genomic_DNA"/>
</dbReference>